<protein>
    <submittedName>
        <fullName evidence="2">Uncharacterized protein</fullName>
    </submittedName>
</protein>
<feature type="transmembrane region" description="Helical" evidence="1">
    <location>
        <begin position="169"/>
        <end position="194"/>
    </location>
</feature>
<keyword evidence="1" id="KW-0472">Membrane</keyword>
<feature type="transmembrane region" description="Helical" evidence="1">
    <location>
        <begin position="77"/>
        <end position="96"/>
    </location>
</feature>
<gene>
    <name evidence="2" type="ORF">AB5J54_38505</name>
</gene>
<proteinExistence type="predicted"/>
<keyword evidence="1" id="KW-1133">Transmembrane helix</keyword>
<keyword evidence="1" id="KW-0812">Transmembrane</keyword>
<dbReference type="RefSeq" id="WP_369148605.1">
    <property type="nucleotide sequence ID" value="NZ_CP163444.1"/>
</dbReference>
<evidence type="ECO:0000256" key="1">
    <source>
        <dbReference type="SAM" id="Phobius"/>
    </source>
</evidence>
<evidence type="ECO:0000313" key="2">
    <source>
        <dbReference type="EMBL" id="XDQ76055.1"/>
    </source>
</evidence>
<dbReference type="EMBL" id="CP163444">
    <property type="protein sequence ID" value="XDQ76055.1"/>
    <property type="molecule type" value="Genomic_DNA"/>
</dbReference>
<name>A0AB39TDF3_9ACTN</name>
<accession>A0AB39TDF3</accession>
<sequence length="199" mass="21283">MSEAAATMFADAVNALPERADESAEAADGSGLVTVSTVTESDEAARYRRFTFWAWTAGLLIVAMAVVIAILGPPETAVLFLLVTPFGVGVTVFGAVSMKGMYDIWYLPRHGITVEAKRSGASYVYTDMQGTTHSRIDLLGRSTAPTVQVAYRPGRPDMSTFVLSRLRKVWLTSFSLVILLVGLAITAASVAIVAEAFRG</sequence>
<dbReference type="AlphaFoldDB" id="A0AB39TDF3"/>
<reference evidence="2" key="1">
    <citation type="submission" date="2024-07" db="EMBL/GenBank/DDBJ databases">
        <authorList>
            <person name="Yu S.T."/>
        </authorList>
    </citation>
    <scope>NUCLEOTIDE SEQUENCE</scope>
    <source>
        <strain evidence="2">R44</strain>
    </source>
</reference>
<organism evidence="2">
    <name type="scientific">Streptomyces sp. R44</name>
    <dbReference type="NCBI Taxonomy" id="3238633"/>
    <lineage>
        <taxon>Bacteria</taxon>
        <taxon>Bacillati</taxon>
        <taxon>Actinomycetota</taxon>
        <taxon>Actinomycetes</taxon>
        <taxon>Kitasatosporales</taxon>
        <taxon>Streptomycetaceae</taxon>
        <taxon>Streptomyces</taxon>
    </lineage>
</organism>
<feature type="transmembrane region" description="Helical" evidence="1">
    <location>
        <begin position="52"/>
        <end position="71"/>
    </location>
</feature>